<dbReference type="InterPro" id="IPR052955">
    <property type="entry name" value="UPF0703_membrane_permease"/>
</dbReference>
<dbReference type="NCBIfam" id="TIGR03943">
    <property type="entry name" value="TIGR03943 family putative permease subunit"/>
    <property type="match status" value="1"/>
</dbReference>
<keyword evidence="5" id="KW-1185">Reference proteome</keyword>
<dbReference type="InterPro" id="IPR048493">
    <property type="entry name" value="DUF1980_N"/>
</dbReference>
<dbReference type="Pfam" id="PF09323">
    <property type="entry name" value="DUF1980"/>
    <property type="match status" value="1"/>
</dbReference>
<dbReference type="InterPro" id="IPR015402">
    <property type="entry name" value="DUF1980"/>
</dbReference>
<protein>
    <submittedName>
        <fullName evidence="4">TIGR03943 family protein</fullName>
    </submittedName>
</protein>
<dbReference type="PANTHER" id="PTHR40047">
    <property type="entry name" value="UPF0703 PROTEIN YCGQ"/>
    <property type="match status" value="1"/>
</dbReference>
<feature type="transmembrane region" description="Helical" evidence="1">
    <location>
        <begin position="89"/>
        <end position="107"/>
    </location>
</feature>
<evidence type="ECO:0000313" key="4">
    <source>
        <dbReference type="EMBL" id="KAB7708643.1"/>
    </source>
</evidence>
<dbReference type="Proteomes" id="UP000429595">
    <property type="component" value="Unassembled WGS sequence"/>
</dbReference>
<keyword evidence="1" id="KW-0812">Transmembrane</keyword>
<comment type="caution">
    <text evidence="4">The sequence shown here is derived from an EMBL/GenBank/DDBJ whole genome shotgun (WGS) entry which is preliminary data.</text>
</comment>
<dbReference type="AlphaFoldDB" id="A0A6I1FUP2"/>
<dbReference type="RefSeq" id="WP_152149168.1">
    <property type="nucleotide sequence ID" value="NZ_WEIO01000001.1"/>
</dbReference>
<keyword evidence="1" id="KW-1133">Transmembrane helix</keyword>
<feature type="transmembrane region" description="Helical" evidence="1">
    <location>
        <begin position="37"/>
        <end position="55"/>
    </location>
</feature>
<proteinExistence type="predicted"/>
<dbReference type="EMBL" id="WEIO01000001">
    <property type="protein sequence ID" value="KAB7708643.1"/>
    <property type="molecule type" value="Genomic_DNA"/>
</dbReference>
<feature type="domain" description="DUF1980" evidence="2">
    <location>
        <begin position="9"/>
        <end position="120"/>
    </location>
</feature>
<keyword evidence="1" id="KW-0472">Membrane</keyword>
<organism evidence="4 5">
    <name type="scientific">Bacillus aerolatus</name>
    <dbReference type="NCBI Taxonomy" id="2653354"/>
    <lineage>
        <taxon>Bacteria</taxon>
        <taxon>Bacillati</taxon>
        <taxon>Bacillota</taxon>
        <taxon>Bacilli</taxon>
        <taxon>Bacillales</taxon>
        <taxon>Bacillaceae</taxon>
        <taxon>Bacillus</taxon>
    </lineage>
</organism>
<dbReference type="InterPro" id="IPR048447">
    <property type="entry name" value="DUF1980_C"/>
</dbReference>
<feature type="domain" description="DUF1980" evidence="3">
    <location>
        <begin position="172"/>
        <end position="307"/>
    </location>
</feature>
<dbReference type="PANTHER" id="PTHR40047:SF1">
    <property type="entry name" value="UPF0703 PROTEIN YCGQ"/>
    <property type="match status" value="1"/>
</dbReference>
<accession>A0A6I1FUP2</accession>
<evidence type="ECO:0000259" key="3">
    <source>
        <dbReference type="Pfam" id="PF21537"/>
    </source>
</evidence>
<name>A0A6I1FUP2_9BACI</name>
<evidence type="ECO:0000313" key="5">
    <source>
        <dbReference type="Proteomes" id="UP000429595"/>
    </source>
</evidence>
<gene>
    <name evidence="4" type="ORF">F9802_00335</name>
</gene>
<sequence length="313" mass="36013">MQFHFQQALRAVTLFAFFLFLIKLHLGEEITKYVNPKYVLFSQTAAVLFLCLFYVQIQRIWGKRHIHDHDCHHGCSHDHGESASPVKKMISYSILIFPLVTGFFLPAKTLDASIAAKKGTLLTKPVKAQEQIENESELSHLDESAAEVEPNLSLYENGEDGFDDQVPLPNPNEMADEEYKEKMKQLDNSTMIDMKDNVFEPYYGEINAEPHKYIGRTLKLKGFVYREEDFQPNQFVLARFLITHCVADANVIGFLTEFDKAHTVKENAWLEIEGTFHTTTYNNAEVPVLKIVSWKEISEPAEPYVYPVFTRIK</sequence>
<dbReference type="Pfam" id="PF21537">
    <property type="entry name" value="DUF1980_C"/>
    <property type="match status" value="1"/>
</dbReference>
<evidence type="ECO:0000256" key="1">
    <source>
        <dbReference type="SAM" id="Phobius"/>
    </source>
</evidence>
<reference evidence="4 5" key="1">
    <citation type="submission" date="2019-10" db="EMBL/GenBank/DDBJ databases">
        <title>Bacillus aerolatum sp. nov., isolated from bioaerosol of sport playgrounds.</title>
        <authorList>
            <person name="Chen P."/>
            <person name="Zhang G."/>
        </authorList>
    </citation>
    <scope>NUCLEOTIDE SEQUENCE [LARGE SCALE GENOMIC DNA]</scope>
    <source>
        <strain evidence="4 5">CX253</strain>
    </source>
</reference>
<evidence type="ECO:0000259" key="2">
    <source>
        <dbReference type="Pfam" id="PF09323"/>
    </source>
</evidence>